<evidence type="ECO:0000256" key="1">
    <source>
        <dbReference type="ARBA" id="ARBA00022630"/>
    </source>
</evidence>
<gene>
    <name evidence="7" type="ORF">ENG09_01250</name>
</gene>
<dbReference type="PROSITE" id="PS00573">
    <property type="entry name" value="PYRIDINE_REDOX_2"/>
    <property type="match status" value="1"/>
</dbReference>
<dbReference type="Pfam" id="PF07992">
    <property type="entry name" value="Pyr_redox_2"/>
    <property type="match status" value="1"/>
</dbReference>
<keyword evidence="2" id="KW-0274">FAD</keyword>
<dbReference type="GO" id="GO:0016668">
    <property type="term" value="F:oxidoreductase activity, acting on a sulfur group of donors, NAD(P) as acceptor"/>
    <property type="evidence" value="ECO:0007669"/>
    <property type="project" value="UniProtKB-ARBA"/>
</dbReference>
<keyword evidence="4" id="KW-1015">Disulfide bond</keyword>
<keyword evidence="3" id="KW-0560">Oxidoreductase</keyword>
<dbReference type="SUPFAM" id="SSF51905">
    <property type="entry name" value="FAD/NAD(P)-binding domain"/>
    <property type="match status" value="1"/>
</dbReference>
<organism evidence="7">
    <name type="scientific">Candidatus Syntropharchaeum butanivorans</name>
    <dbReference type="NCBI Taxonomy" id="1839936"/>
    <lineage>
        <taxon>Archaea</taxon>
        <taxon>Methanobacteriati</taxon>
        <taxon>Methanobacteriota</taxon>
        <taxon>Stenosarchaea group</taxon>
        <taxon>Methanomicrobia</taxon>
        <taxon>Methanosarcinales</taxon>
        <taxon>ANME-2 cluster</taxon>
        <taxon>Candidatus Syntropharchaeum</taxon>
    </lineage>
</organism>
<accession>A0A7C1AUU9</accession>
<dbReference type="Proteomes" id="UP000885863">
    <property type="component" value="Unassembled WGS sequence"/>
</dbReference>
<proteinExistence type="predicted"/>
<reference evidence="7" key="1">
    <citation type="journal article" date="2020" name="mSystems">
        <title>Genome- and Community-Level Interaction Insights into Carbon Utilization and Element Cycling Functions of Hydrothermarchaeota in Hydrothermal Sediment.</title>
        <authorList>
            <person name="Zhou Z."/>
            <person name="Liu Y."/>
            <person name="Xu W."/>
            <person name="Pan J."/>
            <person name="Luo Z.H."/>
            <person name="Li M."/>
        </authorList>
    </citation>
    <scope>NUCLEOTIDE SEQUENCE [LARGE SCALE GENOMIC DNA]</scope>
    <source>
        <strain evidence="7">HyVt-185</strain>
    </source>
</reference>
<name>A0A7C1AUU9_9EURY</name>
<dbReference type="Gene3D" id="3.50.50.60">
    <property type="entry name" value="FAD/NAD(P)-binding domain"/>
    <property type="match status" value="1"/>
</dbReference>
<evidence type="ECO:0000259" key="6">
    <source>
        <dbReference type="Pfam" id="PF07992"/>
    </source>
</evidence>
<dbReference type="InterPro" id="IPR050097">
    <property type="entry name" value="Ferredoxin-NADP_redctase_2"/>
</dbReference>
<evidence type="ECO:0000313" key="7">
    <source>
        <dbReference type="EMBL" id="HDM35868.1"/>
    </source>
</evidence>
<evidence type="ECO:0000256" key="2">
    <source>
        <dbReference type="ARBA" id="ARBA00022827"/>
    </source>
</evidence>
<evidence type="ECO:0000256" key="3">
    <source>
        <dbReference type="ARBA" id="ARBA00023002"/>
    </source>
</evidence>
<dbReference type="AlphaFoldDB" id="A0A7C1AUU9"/>
<dbReference type="InterPro" id="IPR008255">
    <property type="entry name" value="Pyr_nucl-diS_OxRdtase_2_AS"/>
</dbReference>
<dbReference type="PANTHER" id="PTHR48105">
    <property type="entry name" value="THIOREDOXIN REDUCTASE 1-RELATED-RELATED"/>
    <property type="match status" value="1"/>
</dbReference>
<keyword evidence="5" id="KW-0676">Redox-active center</keyword>
<sequence length="68" mass="6973">MIVSGKVPRKLGIPGEDEYLGMGVTYCATCDGPLFAGKKVAVIGGGNSALDAAIQMTKIAELQSGFIL</sequence>
<evidence type="ECO:0000256" key="5">
    <source>
        <dbReference type="ARBA" id="ARBA00023284"/>
    </source>
</evidence>
<dbReference type="EMBL" id="DQZR01000048">
    <property type="protein sequence ID" value="HDM35868.1"/>
    <property type="molecule type" value="Genomic_DNA"/>
</dbReference>
<comment type="caution">
    <text evidence="7">The sequence shown here is derived from an EMBL/GenBank/DDBJ whole genome shotgun (WGS) entry which is preliminary data.</text>
</comment>
<dbReference type="InterPro" id="IPR036188">
    <property type="entry name" value="FAD/NAD-bd_sf"/>
</dbReference>
<feature type="domain" description="FAD/NAD(P)-binding" evidence="6">
    <location>
        <begin position="2"/>
        <end position="60"/>
    </location>
</feature>
<protein>
    <recommendedName>
        <fullName evidence="6">FAD/NAD(P)-binding domain-containing protein</fullName>
    </recommendedName>
</protein>
<dbReference type="InterPro" id="IPR023753">
    <property type="entry name" value="FAD/NAD-binding_dom"/>
</dbReference>
<evidence type="ECO:0000256" key="4">
    <source>
        <dbReference type="ARBA" id="ARBA00023157"/>
    </source>
</evidence>
<dbReference type="PRINTS" id="PR00469">
    <property type="entry name" value="PNDRDTASEII"/>
</dbReference>
<keyword evidence="1" id="KW-0285">Flavoprotein</keyword>